<name>A0AA38U1M8_9ASTR</name>
<comment type="caution">
    <text evidence="1">The sequence shown here is derived from an EMBL/GenBank/DDBJ whole genome shotgun (WGS) entry which is preliminary data.</text>
</comment>
<gene>
    <name evidence="1" type="ORF">OSB04_005958</name>
</gene>
<dbReference type="Proteomes" id="UP001172457">
    <property type="component" value="Chromosome 2"/>
</dbReference>
<sequence length="167" mass="18053">MQQAGISPTDVTCISALTACSHAELVDQGMSIFNQLVRTAGHISIMIYLRRSLTAGTSVRAALHIFYVIDLENVGKLMELLDVRLGSDYDVEETMVIINLALLCTTISPADKSARSAVISTLEGRIVHCKLVVEQSASSGIKEMSILIPCTDSTTSATDWYPINGFD</sequence>
<dbReference type="AlphaFoldDB" id="A0AA38U1M8"/>
<proteinExistence type="predicted"/>
<organism evidence="1 2">
    <name type="scientific">Centaurea solstitialis</name>
    <name type="common">yellow star-thistle</name>
    <dbReference type="NCBI Taxonomy" id="347529"/>
    <lineage>
        <taxon>Eukaryota</taxon>
        <taxon>Viridiplantae</taxon>
        <taxon>Streptophyta</taxon>
        <taxon>Embryophyta</taxon>
        <taxon>Tracheophyta</taxon>
        <taxon>Spermatophyta</taxon>
        <taxon>Magnoliopsida</taxon>
        <taxon>eudicotyledons</taxon>
        <taxon>Gunneridae</taxon>
        <taxon>Pentapetalae</taxon>
        <taxon>asterids</taxon>
        <taxon>campanulids</taxon>
        <taxon>Asterales</taxon>
        <taxon>Asteraceae</taxon>
        <taxon>Carduoideae</taxon>
        <taxon>Cardueae</taxon>
        <taxon>Centaureinae</taxon>
        <taxon>Centaurea</taxon>
    </lineage>
</organism>
<reference evidence="1" key="1">
    <citation type="submission" date="2023-03" db="EMBL/GenBank/DDBJ databases">
        <title>Chromosome-scale reference genome and RAD-based genetic map of yellow starthistle (Centaurea solstitialis) reveal putative structural variation and QTLs associated with invader traits.</title>
        <authorList>
            <person name="Reatini B."/>
            <person name="Cang F.A."/>
            <person name="Jiang Q."/>
            <person name="Mckibben M.T.W."/>
            <person name="Barker M.S."/>
            <person name="Rieseberg L.H."/>
            <person name="Dlugosch K.M."/>
        </authorList>
    </citation>
    <scope>NUCLEOTIDE SEQUENCE</scope>
    <source>
        <strain evidence="1">CAN-66</strain>
        <tissue evidence="1">Leaf</tissue>
    </source>
</reference>
<evidence type="ECO:0000313" key="2">
    <source>
        <dbReference type="Proteomes" id="UP001172457"/>
    </source>
</evidence>
<accession>A0AA38U1M8</accession>
<keyword evidence="2" id="KW-1185">Reference proteome</keyword>
<dbReference type="EMBL" id="JARYMX010000002">
    <property type="protein sequence ID" value="KAJ9560798.1"/>
    <property type="molecule type" value="Genomic_DNA"/>
</dbReference>
<evidence type="ECO:0000313" key="1">
    <source>
        <dbReference type="EMBL" id="KAJ9560798.1"/>
    </source>
</evidence>
<protein>
    <submittedName>
        <fullName evidence="1">Uncharacterized protein</fullName>
    </submittedName>
</protein>